<feature type="domain" description="GyrI-like small molecule binding" evidence="1">
    <location>
        <begin position="23"/>
        <end position="221"/>
    </location>
</feature>
<dbReference type="Pfam" id="PF06445">
    <property type="entry name" value="GyrI-like"/>
    <property type="match status" value="1"/>
</dbReference>
<keyword evidence="3" id="KW-1185">Reference proteome</keyword>
<organism evidence="2 3">
    <name type="scientific">Nocardioides bruguierae</name>
    <dbReference type="NCBI Taxonomy" id="2945102"/>
    <lineage>
        <taxon>Bacteria</taxon>
        <taxon>Bacillati</taxon>
        <taxon>Actinomycetota</taxon>
        <taxon>Actinomycetes</taxon>
        <taxon>Propionibacteriales</taxon>
        <taxon>Nocardioidaceae</taxon>
        <taxon>Nocardioides</taxon>
    </lineage>
</organism>
<dbReference type="Gene3D" id="3.20.80.10">
    <property type="entry name" value="Regulatory factor, effector binding domain"/>
    <property type="match status" value="2"/>
</dbReference>
<reference evidence="2" key="1">
    <citation type="submission" date="2022-05" db="EMBL/GenBank/DDBJ databases">
        <authorList>
            <person name="Tuo L."/>
        </authorList>
    </citation>
    <scope>NUCLEOTIDE SEQUENCE</scope>
    <source>
        <strain evidence="2">BSK12Z-4</strain>
    </source>
</reference>
<gene>
    <name evidence="2" type="ORF">M8330_03060</name>
</gene>
<dbReference type="AlphaFoldDB" id="A0A9X2D516"/>
<accession>A0A9X2D516</accession>
<evidence type="ECO:0000313" key="3">
    <source>
        <dbReference type="Proteomes" id="UP001139485"/>
    </source>
</evidence>
<evidence type="ECO:0000313" key="2">
    <source>
        <dbReference type="EMBL" id="MCM0619276.1"/>
    </source>
</evidence>
<evidence type="ECO:0000259" key="1">
    <source>
        <dbReference type="Pfam" id="PF06445"/>
    </source>
</evidence>
<name>A0A9X2D516_9ACTN</name>
<sequence>MKVDPKSIRADLYRPRAGHWAEVDVPPLRYLAVDGHGDPNTAPVYAVAVGALYTLAYATKLGLREATGIDAVVAPLEGLWTSADPTAFTGRRKDEWDWTMLIALPDPALMGPALIGPALVGTAVTDTDVDAALDRARTTAATRRPDVPTGDVRVLTLDEGRCLQTLHVGPYDEEGPTLALLHDEVMPEAGLTWNGPHHEVYLGDPRRTAPERLRTVLRQPVRAATGQAEHPSPRIGS</sequence>
<dbReference type="SUPFAM" id="SSF55136">
    <property type="entry name" value="Probable bacterial effector-binding domain"/>
    <property type="match status" value="1"/>
</dbReference>
<proteinExistence type="predicted"/>
<comment type="caution">
    <text evidence="2">The sequence shown here is derived from an EMBL/GenBank/DDBJ whole genome shotgun (WGS) entry which is preliminary data.</text>
</comment>
<dbReference type="EMBL" id="JAMOIL010000002">
    <property type="protein sequence ID" value="MCM0619276.1"/>
    <property type="molecule type" value="Genomic_DNA"/>
</dbReference>
<dbReference type="InterPro" id="IPR029442">
    <property type="entry name" value="GyrI-like"/>
</dbReference>
<dbReference type="Proteomes" id="UP001139485">
    <property type="component" value="Unassembled WGS sequence"/>
</dbReference>
<dbReference type="InterPro" id="IPR011256">
    <property type="entry name" value="Reg_factor_effector_dom_sf"/>
</dbReference>
<protein>
    <submittedName>
        <fullName evidence="2">GyrI-like domain-containing protein</fullName>
    </submittedName>
</protein>
<dbReference type="RefSeq" id="WP_250826140.1">
    <property type="nucleotide sequence ID" value="NZ_JAMOIL010000002.1"/>
</dbReference>